<name>A0A6L8VDP0_9RHOB</name>
<protein>
    <recommendedName>
        <fullName evidence="4">DUF4398 domain-containing protein</fullName>
    </recommendedName>
</protein>
<dbReference type="EMBL" id="WWNR01000002">
    <property type="protein sequence ID" value="MZQ88415.1"/>
    <property type="molecule type" value="Genomic_DNA"/>
</dbReference>
<dbReference type="RefSeq" id="WP_161343938.1">
    <property type="nucleotide sequence ID" value="NZ_BMGW01000002.1"/>
</dbReference>
<sequence>MTRLALALALGLIPACSAAPDLGEPSATLTAPPGWPELLPLAPVIAQAEAGAALPDPTATEQARAEALRARAAAMQAQGT</sequence>
<reference evidence="2 3" key="1">
    <citation type="submission" date="2020-01" db="EMBL/GenBank/DDBJ databases">
        <title>Frigidibacter albus SP32T (=CGMCC 1.13995T).</title>
        <authorList>
            <person name="Liao X."/>
        </authorList>
    </citation>
    <scope>NUCLEOTIDE SEQUENCE [LARGE SCALE GENOMIC DNA]</scope>
    <source>
        <strain evidence="2 3">SP32</strain>
    </source>
</reference>
<dbReference type="Proteomes" id="UP000477083">
    <property type="component" value="Unassembled WGS sequence"/>
</dbReference>
<feature type="signal peptide" evidence="1">
    <location>
        <begin position="1"/>
        <end position="18"/>
    </location>
</feature>
<accession>A0A6L8VDP0</accession>
<evidence type="ECO:0008006" key="4">
    <source>
        <dbReference type="Google" id="ProtNLM"/>
    </source>
</evidence>
<comment type="caution">
    <text evidence="2">The sequence shown here is derived from an EMBL/GenBank/DDBJ whole genome shotgun (WGS) entry which is preliminary data.</text>
</comment>
<dbReference type="OrthoDB" id="10004594at2"/>
<evidence type="ECO:0000313" key="3">
    <source>
        <dbReference type="Proteomes" id="UP000477083"/>
    </source>
</evidence>
<keyword evidence="1" id="KW-0732">Signal</keyword>
<evidence type="ECO:0000256" key="1">
    <source>
        <dbReference type="SAM" id="SignalP"/>
    </source>
</evidence>
<evidence type="ECO:0000313" key="2">
    <source>
        <dbReference type="EMBL" id="MZQ88415.1"/>
    </source>
</evidence>
<feature type="chain" id="PRO_5027113711" description="DUF4398 domain-containing protein" evidence="1">
    <location>
        <begin position="19"/>
        <end position="80"/>
    </location>
</feature>
<keyword evidence="3" id="KW-1185">Reference proteome</keyword>
<organism evidence="2 3">
    <name type="scientific">Frigidibacter albus</name>
    <dbReference type="NCBI Taxonomy" id="1465486"/>
    <lineage>
        <taxon>Bacteria</taxon>
        <taxon>Pseudomonadati</taxon>
        <taxon>Pseudomonadota</taxon>
        <taxon>Alphaproteobacteria</taxon>
        <taxon>Rhodobacterales</taxon>
        <taxon>Paracoccaceae</taxon>
        <taxon>Frigidibacter</taxon>
    </lineage>
</organism>
<dbReference type="AlphaFoldDB" id="A0A6L8VDP0"/>
<gene>
    <name evidence="2" type="ORF">GS660_04785</name>
</gene>
<proteinExistence type="predicted"/>